<organism evidence="2">
    <name type="scientific">Aphanomyces invadans</name>
    <dbReference type="NCBI Taxonomy" id="157072"/>
    <lineage>
        <taxon>Eukaryota</taxon>
        <taxon>Sar</taxon>
        <taxon>Stramenopiles</taxon>
        <taxon>Oomycota</taxon>
        <taxon>Saprolegniomycetes</taxon>
        <taxon>Saprolegniales</taxon>
        <taxon>Verrucalvaceae</taxon>
        <taxon>Aphanomyces</taxon>
    </lineage>
</organism>
<feature type="region of interest" description="Disordered" evidence="1">
    <location>
        <begin position="1"/>
        <end position="79"/>
    </location>
</feature>
<sequence>MVTQDATPDTIKPRHLSFLSIDESPANYELTHLPKPHDKSKTAHPNQDDSGDSDEGDDAGDSPLPSGSKRKRAKRAIAGDLSPVTGATVVVPPTPRIEANVVIVQQPPTTWNWRNNHPTLKFDMHLGLVASSNPCKLLPLDDRGFTLWLMNEDGNGMFGHFKLQWTADDRSGPTVAVMHAILAVDTAAPPKDDQIIRIYVSYTDSKRYNAHPMESDDIVVQGVGQLHSSALSPIPSGPVCDEPTPPSTSPSNSSMSLSYSSPLPSAPSSPDLVASFATAPPEFVMNWASDAATLLSKLQSLPVRGTLLNFCPTCGHEQSLELPMVHSRTCSLKALLAQVAQHSWLSAVDESDPLPQHHSLAYMALDATPDLMSLADWSLPQELSLMSLEDDDSIINILDAAIATPPPE</sequence>
<dbReference type="RefSeq" id="XP_008862179.1">
    <property type="nucleotide sequence ID" value="XM_008863957.1"/>
</dbReference>
<reference evidence="2" key="1">
    <citation type="submission" date="2013-12" db="EMBL/GenBank/DDBJ databases">
        <title>The Genome Sequence of Aphanomyces invadans NJM9701.</title>
        <authorList>
            <consortium name="The Broad Institute Genomics Platform"/>
            <person name="Russ C."/>
            <person name="Tyler B."/>
            <person name="van West P."/>
            <person name="Dieguez-Uribeondo J."/>
            <person name="Young S.K."/>
            <person name="Zeng Q."/>
            <person name="Gargeya S."/>
            <person name="Fitzgerald M."/>
            <person name="Abouelleil A."/>
            <person name="Alvarado L."/>
            <person name="Chapman S.B."/>
            <person name="Gainer-Dewar J."/>
            <person name="Goldberg J."/>
            <person name="Griggs A."/>
            <person name="Gujja S."/>
            <person name="Hansen M."/>
            <person name="Howarth C."/>
            <person name="Imamovic A."/>
            <person name="Ireland A."/>
            <person name="Larimer J."/>
            <person name="McCowan C."/>
            <person name="Murphy C."/>
            <person name="Pearson M."/>
            <person name="Poon T.W."/>
            <person name="Priest M."/>
            <person name="Roberts A."/>
            <person name="Saif S."/>
            <person name="Shea T."/>
            <person name="Sykes S."/>
            <person name="Wortman J."/>
            <person name="Nusbaum C."/>
            <person name="Birren B."/>
        </authorList>
    </citation>
    <scope>NUCLEOTIDE SEQUENCE [LARGE SCALE GENOMIC DNA]</scope>
    <source>
        <strain evidence="2">NJM9701</strain>
    </source>
</reference>
<dbReference type="OrthoDB" id="72125at2759"/>
<proteinExistence type="predicted"/>
<feature type="compositionally biased region" description="Acidic residues" evidence="1">
    <location>
        <begin position="49"/>
        <end position="60"/>
    </location>
</feature>
<feature type="region of interest" description="Disordered" evidence="1">
    <location>
        <begin position="231"/>
        <end position="262"/>
    </location>
</feature>
<feature type="compositionally biased region" description="Low complexity" evidence="1">
    <location>
        <begin position="249"/>
        <end position="262"/>
    </location>
</feature>
<evidence type="ECO:0000313" key="2">
    <source>
        <dbReference type="EMBL" id="ETW08374.1"/>
    </source>
</evidence>
<dbReference type="VEuPathDB" id="FungiDB:H310_00969"/>
<gene>
    <name evidence="2" type="ORF">H310_00969</name>
</gene>
<protein>
    <submittedName>
        <fullName evidence="2">Uncharacterized protein</fullName>
    </submittedName>
</protein>
<dbReference type="GeneID" id="20078019"/>
<evidence type="ECO:0000256" key="1">
    <source>
        <dbReference type="SAM" id="MobiDB-lite"/>
    </source>
</evidence>
<accession>A0A024UPZ8</accession>
<dbReference type="EMBL" id="KI913953">
    <property type="protein sequence ID" value="ETW08374.1"/>
    <property type="molecule type" value="Genomic_DNA"/>
</dbReference>
<dbReference type="AlphaFoldDB" id="A0A024UPZ8"/>
<name>A0A024UPZ8_9STRA</name>